<dbReference type="Gene3D" id="3.30.530.20">
    <property type="match status" value="1"/>
</dbReference>
<comment type="similarity">
    <text evidence="1">Belongs to the MLP family.</text>
</comment>
<dbReference type="EMBL" id="KI517683">
    <property type="protein sequence ID" value="ESQ34356.1"/>
    <property type="molecule type" value="Genomic_DNA"/>
</dbReference>
<evidence type="ECO:0000313" key="4">
    <source>
        <dbReference type="Proteomes" id="UP000030689"/>
    </source>
</evidence>
<gene>
    <name evidence="3" type="ORF">EUTSA_v10009398mg</name>
</gene>
<accession>V4MRH2</accession>
<dbReference type="InterPro" id="IPR052006">
    <property type="entry name" value="MLP-like"/>
</dbReference>
<feature type="domain" description="Bet v I/Major latex protein" evidence="2">
    <location>
        <begin position="2"/>
        <end position="109"/>
    </location>
</feature>
<dbReference type="AlphaFoldDB" id="V4MRH2"/>
<dbReference type="GO" id="GO:0006952">
    <property type="term" value="P:defense response"/>
    <property type="evidence" value="ECO:0007669"/>
    <property type="project" value="InterPro"/>
</dbReference>
<dbReference type="SUPFAM" id="SSF55961">
    <property type="entry name" value="Bet v1-like"/>
    <property type="match status" value="1"/>
</dbReference>
<dbReference type="Gramene" id="ESQ34356">
    <property type="protein sequence ID" value="ESQ34356"/>
    <property type="gene ID" value="EUTSA_v10009398mg"/>
</dbReference>
<protein>
    <recommendedName>
        <fullName evidence="2">Bet v I/Major latex protein domain-containing protein</fullName>
    </recommendedName>
</protein>
<evidence type="ECO:0000256" key="1">
    <source>
        <dbReference type="ARBA" id="ARBA00038242"/>
    </source>
</evidence>
<dbReference type="InterPro" id="IPR023393">
    <property type="entry name" value="START-like_dom_sf"/>
</dbReference>
<dbReference type="InterPro" id="IPR000916">
    <property type="entry name" value="Bet_v_I/MLP"/>
</dbReference>
<evidence type="ECO:0000259" key="2">
    <source>
        <dbReference type="SMART" id="SM01037"/>
    </source>
</evidence>
<organism evidence="3 4">
    <name type="scientific">Eutrema salsugineum</name>
    <name type="common">Saltwater cress</name>
    <name type="synonym">Sisymbrium salsugineum</name>
    <dbReference type="NCBI Taxonomy" id="72664"/>
    <lineage>
        <taxon>Eukaryota</taxon>
        <taxon>Viridiplantae</taxon>
        <taxon>Streptophyta</taxon>
        <taxon>Embryophyta</taxon>
        <taxon>Tracheophyta</taxon>
        <taxon>Spermatophyta</taxon>
        <taxon>Magnoliopsida</taxon>
        <taxon>eudicotyledons</taxon>
        <taxon>Gunneridae</taxon>
        <taxon>Pentapetalae</taxon>
        <taxon>rosids</taxon>
        <taxon>malvids</taxon>
        <taxon>Brassicales</taxon>
        <taxon>Brassicaceae</taxon>
        <taxon>Eutremeae</taxon>
        <taxon>Eutrema</taxon>
    </lineage>
</organism>
<dbReference type="Pfam" id="PF00407">
    <property type="entry name" value="Bet_v_1"/>
    <property type="match status" value="1"/>
</dbReference>
<proteinExistence type="inferred from homology"/>
<dbReference type="SMART" id="SM01037">
    <property type="entry name" value="Bet_v_1"/>
    <property type="match status" value="1"/>
</dbReference>
<dbReference type="KEGG" id="eus:EUTSA_v10009398mg"/>
<evidence type="ECO:0000313" key="3">
    <source>
        <dbReference type="EMBL" id="ESQ34356.1"/>
    </source>
</evidence>
<keyword evidence="4" id="KW-1185">Reference proteome</keyword>
<dbReference type="PANTHER" id="PTHR31338">
    <property type="entry name" value="POLYKETIDE CYCLASE/DEHYDRASE AND LIPID TRANSPORT SUPERFAMILY PROTEIN"/>
    <property type="match status" value="1"/>
</dbReference>
<dbReference type="Proteomes" id="UP000030689">
    <property type="component" value="Unassembled WGS sequence"/>
</dbReference>
<dbReference type="PANTHER" id="PTHR31338:SF16">
    <property type="entry name" value="POLYKETIDE CYCLASE_DEHYDRASE AND LIPID TRANSPORT SUPERFAMILY PROTEIN"/>
    <property type="match status" value="1"/>
</dbReference>
<name>V4MRH2_EUTSA</name>
<sequence length="121" mass="14015">MAGVQTLKQKIQVNMKADRVVNTIKKKEGSFNDKTMERTKSVSFLALEGDVLKQYKSYKVTLNVVPKDDRVCIAKWTWEYEKLNDDVPPLTKYSLQITRATSRLGYYHENMSSMSRSFLVI</sequence>
<reference evidence="3 4" key="1">
    <citation type="journal article" date="2013" name="Front. Plant Sci.">
        <title>The Reference Genome of the Halophytic Plant Eutrema salsugineum.</title>
        <authorList>
            <person name="Yang R."/>
            <person name="Jarvis D.E."/>
            <person name="Chen H."/>
            <person name="Beilstein M.A."/>
            <person name="Grimwood J."/>
            <person name="Jenkins J."/>
            <person name="Shu S."/>
            <person name="Prochnik S."/>
            <person name="Xin M."/>
            <person name="Ma C."/>
            <person name="Schmutz J."/>
            <person name="Wing R.A."/>
            <person name="Mitchell-Olds T."/>
            <person name="Schumaker K.S."/>
            <person name="Wang X."/>
        </authorList>
    </citation>
    <scope>NUCLEOTIDE SEQUENCE [LARGE SCALE GENOMIC DNA]</scope>
</reference>